<name>A0AAE9YZM0_9GAMM</name>
<dbReference type="RefSeq" id="WP_044839977.1">
    <property type="nucleotide sequence ID" value="NZ_CP059733.1"/>
</dbReference>
<reference evidence="2 3" key="2">
    <citation type="journal article" date="2022" name="Mar. Drugs">
        <title>Bioassay-Guided Fractionation Leads to the Detection of Cholic Acid Generated by the Rare Thalassomonas sp.</title>
        <authorList>
            <person name="Pheiffer F."/>
            <person name="Schneider Y.K."/>
            <person name="Hansen E.H."/>
            <person name="Andersen J.H."/>
            <person name="Isaksson J."/>
            <person name="Busche T."/>
            <person name="R C."/>
            <person name="Kalinowski J."/>
            <person name="Zyl L.V."/>
            <person name="Trindade M."/>
        </authorList>
    </citation>
    <scope>NUCLEOTIDE SEQUENCE [LARGE SCALE GENOMIC DNA]</scope>
    <source>
        <strain evidence="2 3">XOM25</strain>
    </source>
</reference>
<keyword evidence="1" id="KW-0472">Membrane</keyword>
<protein>
    <submittedName>
        <fullName evidence="2">DUF3379 domain-containing protein</fullName>
    </submittedName>
</protein>
<keyword evidence="1" id="KW-1133">Transmembrane helix</keyword>
<sequence>MDDLQFRRSIYADPKSRDEATQDAIDADPAKQQFVKDIEALDEKLARAMKVPVPDDLYDKLILRQTLDSHRQQKRKTRIQLAMAASVAFALGLTFNFMQYSAPYSTMGDYALAHVYHEEGKFSNDDEVRVSLATLNNKMSTFNGTFDSNFGELISAQFCPFQGIKSLHLVFQGKTSPVTVLIVPNQAELEYIEDFSDDNFKGKTLLMHDNNVIVIGDKNEPLEQWQDNIRENVSWSI</sequence>
<organism evidence="2 3">
    <name type="scientific">Thalassomonas viridans</name>
    <dbReference type="NCBI Taxonomy" id="137584"/>
    <lineage>
        <taxon>Bacteria</taxon>
        <taxon>Pseudomonadati</taxon>
        <taxon>Pseudomonadota</taxon>
        <taxon>Gammaproteobacteria</taxon>
        <taxon>Alteromonadales</taxon>
        <taxon>Colwelliaceae</taxon>
        <taxon>Thalassomonas</taxon>
    </lineage>
</organism>
<evidence type="ECO:0000256" key="1">
    <source>
        <dbReference type="SAM" id="Phobius"/>
    </source>
</evidence>
<keyword evidence="1" id="KW-0812">Transmembrane</keyword>
<accession>A0AAE9YZM0</accession>
<dbReference type="AlphaFoldDB" id="A0AAE9YZM0"/>
<dbReference type="Proteomes" id="UP000032352">
    <property type="component" value="Chromosome"/>
</dbReference>
<feature type="transmembrane region" description="Helical" evidence="1">
    <location>
        <begin position="79"/>
        <end position="98"/>
    </location>
</feature>
<reference evidence="2 3" key="1">
    <citation type="journal article" date="2015" name="Genome Announc.">
        <title>Draft Genome Sequences of Marine Isolates of Thalassomonas viridans and Thalassomonas actiniarum.</title>
        <authorList>
            <person name="Olonade I."/>
            <person name="van Zyl L.J."/>
            <person name="Trindade M."/>
        </authorList>
    </citation>
    <scope>NUCLEOTIDE SEQUENCE [LARGE SCALE GENOMIC DNA]</scope>
    <source>
        <strain evidence="2 3">XOM25</strain>
    </source>
</reference>
<dbReference type="KEGG" id="tvd:SG34_021430"/>
<dbReference type="EMBL" id="CP059733">
    <property type="protein sequence ID" value="WDE03910.1"/>
    <property type="molecule type" value="Genomic_DNA"/>
</dbReference>
<evidence type="ECO:0000313" key="3">
    <source>
        <dbReference type="Proteomes" id="UP000032352"/>
    </source>
</evidence>
<gene>
    <name evidence="2" type="ORF">SG34_021430</name>
</gene>
<proteinExistence type="predicted"/>
<keyword evidence="3" id="KW-1185">Reference proteome</keyword>
<dbReference type="Pfam" id="PF11859">
    <property type="entry name" value="DUF3379"/>
    <property type="match status" value="1"/>
</dbReference>
<dbReference type="InterPro" id="IPR021806">
    <property type="entry name" value="DUF3379"/>
</dbReference>
<evidence type="ECO:0000313" key="2">
    <source>
        <dbReference type="EMBL" id="WDE03910.1"/>
    </source>
</evidence>